<protein>
    <submittedName>
        <fullName evidence="2">Helix-turn-helix domain-containing protein</fullName>
    </submittedName>
</protein>
<accession>A0A6A8G4E3</accession>
<dbReference type="Proteomes" id="UP000443423">
    <property type="component" value="Unassembled WGS sequence"/>
</dbReference>
<dbReference type="CDD" id="cd00090">
    <property type="entry name" value="HTH_ARSR"/>
    <property type="match status" value="1"/>
</dbReference>
<reference evidence="2 3" key="1">
    <citation type="submission" date="2019-11" db="EMBL/GenBank/DDBJ databases">
        <title>Whole genome sequence of Haloferax sp. MBLA0078.</title>
        <authorList>
            <person name="Seo M.-J."/>
            <person name="Cho E.-S."/>
        </authorList>
    </citation>
    <scope>NUCLEOTIDE SEQUENCE [LARGE SCALE GENOMIC DNA]</scope>
    <source>
        <strain evidence="2 3">MBLA0078</strain>
    </source>
</reference>
<dbReference type="InterPro" id="IPR011991">
    <property type="entry name" value="ArsR-like_HTH"/>
</dbReference>
<evidence type="ECO:0000313" key="3">
    <source>
        <dbReference type="Proteomes" id="UP000443423"/>
    </source>
</evidence>
<dbReference type="EMBL" id="WKJQ01000001">
    <property type="protein sequence ID" value="MRW95665.1"/>
    <property type="molecule type" value="Genomic_DNA"/>
</dbReference>
<dbReference type="RefSeq" id="WP_151113834.1">
    <property type="nucleotide sequence ID" value="NZ_WKJQ01000001.1"/>
</dbReference>
<dbReference type="InterPro" id="IPR036390">
    <property type="entry name" value="WH_DNA-bd_sf"/>
</dbReference>
<feature type="region of interest" description="Disordered" evidence="1">
    <location>
        <begin position="1"/>
        <end position="21"/>
    </location>
</feature>
<gene>
    <name evidence="2" type="ORF">GJR99_03630</name>
</gene>
<name>A0A6A8G4E3_9EURY</name>
<evidence type="ECO:0000313" key="2">
    <source>
        <dbReference type="EMBL" id="MRW95665.1"/>
    </source>
</evidence>
<keyword evidence="3" id="KW-1185">Reference proteome</keyword>
<dbReference type="AlphaFoldDB" id="A0A6A8G4E3"/>
<organism evidence="2 3">
    <name type="scientific">Haloferax marinum</name>
    <dbReference type="NCBI Taxonomy" id="2666143"/>
    <lineage>
        <taxon>Archaea</taxon>
        <taxon>Methanobacteriati</taxon>
        <taxon>Methanobacteriota</taxon>
        <taxon>Stenosarchaea group</taxon>
        <taxon>Halobacteria</taxon>
        <taxon>Halobacteriales</taxon>
        <taxon>Haloferacaceae</taxon>
        <taxon>Haloferax</taxon>
    </lineage>
</organism>
<dbReference type="InterPro" id="IPR036388">
    <property type="entry name" value="WH-like_DNA-bd_sf"/>
</dbReference>
<evidence type="ECO:0000256" key="1">
    <source>
        <dbReference type="SAM" id="MobiDB-lite"/>
    </source>
</evidence>
<sequence>MQTGLTRKPTGQNTAERPSLSESYAEMVLDALSNQTCRRILTTLQGSSAPMTAQELSEECDVPLSTTYRKLEHLSNARLVDETLQLRKNGTHTSQYRTDVDSVTVSLGEDSGLTVAIPGGR</sequence>
<comment type="caution">
    <text evidence="2">The sequence shown here is derived from an EMBL/GenBank/DDBJ whole genome shotgun (WGS) entry which is preliminary data.</text>
</comment>
<dbReference type="OrthoDB" id="10985at2157"/>
<dbReference type="Gene3D" id="1.10.10.10">
    <property type="entry name" value="Winged helix-like DNA-binding domain superfamily/Winged helix DNA-binding domain"/>
    <property type="match status" value="1"/>
</dbReference>
<proteinExistence type="predicted"/>
<dbReference type="Pfam" id="PF12840">
    <property type="entry name" value="HTH_20"/>
    <property type="match status" value="1"/>
</dbReference>
<dbReference type="SUPFAM" id="SSF46785">
    <property type="entry name" value="Winged helix' DNA-binding domain"/>
    <property type="match status" value="1"/>
</dbReference>